<comment type="caution">
    <text evidence="3">The sequence shown here is derived from an EMBL/GenBank/DDBJ whole genome shotgun (WGS) entry which is preliminary data.</text>
</comment>
<evidence type="ECO:0000313" key="4">
    <source>
        <dbReference type="Proteomes" id="UP000238479"/>
    </source>
</evidence>
<feature type="compositionally biased region" description="Low complexity" evidence="1">
    <location>
        <begin position="83"/>
        <end position="105"/>
    </location>
</feature>
<dbReference type="Proteomes" id="UP000238479">
    <property type="component" value="Chromosome 4"/>
</dbReference>
<dbReference type="PANTHER" id="PTHR33018:SF31">
    <property type="entry name" value="TRANSPOSASE, PTTA_EN_SPM, PLANT"/>
    <property type="match status" value="1"/>
</dbReference>
<feature type="domain" description="DUF8039" evidence="2">
    <location>
        <begin position="564"/>
        <end position="638"/>
    </location>
</feature>
<dbReference type="Pfam" id="PF03004">
    <property type="entry name" value="Transposase_24"/>
    <property type="match status" value="1"/>
</dbReference>
<dbReference type="Pfam" id="PF26133">
    <property type="entry name" value="DUF8039"/>
    <property type="match status" value="1"/>
</dbReference>
<accession>A0A2P6QUV6</accession>
<gene>
    <name evidence="3" type="ORF">RchiOBHm_Chr4g0407991</name>
</gene>
<name>A0A2P6QUV6_ROSCH</name>
<dbReference type="Gramene" id="PRQ37919">
    <property type="protein sequence ID" value="PRQ37919"/>
    <property type="gene ID" value="RchiOBHm_Chr4g0407991"/>
</dbReference>
<evidence type="ECO:0000259" key="2">
    <source>
        <dbReference type="Pfam" id="PF26133"/>
    </source>
</evidence>
<evidence type="ECO:0000256" key="1">
    <source>
        <dbReference type="SAM" id="MobiDB-lite"/>
    </source>
</evidence>
<feature type="region of interest" description="Disordered" evidence="1">
    <location>
        <begin position="25"/>
        <end position="123"/>
    </location>
</feature>
<sequence>MAPSKTAAKAKAIALRMKAVQMKRCSRVSKAVGEDTAPKQPAKSKKPILGKTKVMKSSSKAGNPKKGAATSTNTKDRSNSNQSVSKRSVGSKSKKVVVNLKSGSGSKHGRSKKPDDDDENVTGGLKLLKRGMVTMNRITKRLIHGRRMKVEFNAQGEPIGKAAKEMQSYIGVLARTKIPISIQDWREVDVDEKDKIWESIQDAFVVPKEWKKLVITSAANKWREFKSKLTKLYIIPYLETPEFLQFPPDDYRSIDQEDWDIFVADRTSHAFQELRHAQILKRKENKYPHRMARKGYANLQEELSESTPIEELDRATMWIKARQDKTGSFNGPVIEKAAEKIEIFKKRVFDGEITTSGSDDVLTLALGSPEYPGRVRGVGGFFKPHSYFNLPKRQKQSVEVSVRISVRKILAEERQSIIAEEKAKWDFEREQQIERERAMWEERLRKLESKVGVEEVLVESPKPVTAVNELGSATGSCSRKMEQALKVSETEATKIVKKKLDLAEEAEKLSKDNVIIDSNASKKLTSINQEKVRTVRPFIKDCQFWEEILVQSTNVKSEFKLATGSVDNIVAFGTIVEVDVEATQQTIHGVPLGEENVRVSVTKVVVANALLPFPIKDEIVRVADAIGTCVAWPRSLVIPPEVVEKSKEIVKL</sequence>
<organism evidence="3 4">
    <name type="scientific">Rosa chinensis</name>
    <name type="common">China rose</name>
    <dbReference type="NCBI Taxonomy" id="74649"/>
    <lineage>
        <taxon>Eukaryota</taxon>
        <taxon>Viridiplantae</taxon>
        <taxon>Streptophyta</taxon>
        <taxon>Embryophyta</taxon>
        <taxon>Tracheophyta</taxon>
        <taxon>Spermatophyta</taxon>
        <taxon>Magnoliopsida</taxon>
        <taxon>eudicotyledons</taxon>
        <taxon>Gunneridae</taxon>
        <taxon>Pentapetalae</taxon>
        <taxon>rosids</taxon>
        <taxon>fabids</taxon>
        <taxon>Rosales</taxon>
        <taxon>Rosaceae</taxon>
        <taxon>Rosoideae</taxon>
        <taxon>Rosoideae incertae sedis</taxon>
        <taxon>Rosa</taxon>
    </lineage>
</organism>
<dbReference type="AlphaFoldDB" id="A0A2P6QUV6"/>
<proteinExistence type="predicted"/>
<dbReference type="InterPro" id="IPR004252">
    <property type="entry name" value="Probable_transposase_24"/>
</dbReference>
<dbReference type="InterPro" id="IPR058352">
    <property type="entry name" value="DUF8039"/>
</dbReference>
<reference evidence="3 4" key="1">
    <citation type="journal article" date="2018" name="Nat. Genet.">
        <title>The Rosa genome provides new insights in the design of modern roses.</title>
        <authorList>
            <person name="Bendahmane M."/>
        </authorList>
    </citation>
    <scope>NUCLEOTIDE SEQUENCE [LARGE SCALE GENOMIC DNA]</scope>
    <source>
        <strain evidence="4">cv. Old Blush</strain>
    </source>
</reference>
<protein>
    <submittedName>
        <fullName evidence="3">Putative transposase, Ptta/En/Spm, plant, transposase, Tnp1/En/Spm</fullName>
    </submittedName>
</protein>
<dbReference type="EMBL" id="PDCK01000042">
    <property type="protein sequence ID" value="PRQ37919.1"/>
    <property type="molecule type" value="Genomic_DNA"/>
</dbReference>
<evidence type="ECO:0000313" key="3">
    <source>
        <dbReference type="EMBL" id="PRQ37919.1"/>
    </source>
</evidence>
<dbReference type="PANTHER" id="PTHR33018">
    <property type="entry name" value="OS10G0338966 PROTEIN-RELATED"/>
    <property type="match status" value="1"/>
</dbReference>
<keyword evidence="4" id="KW-1185">Reference proteome</keyword>